<dbReference type="SUPFAM" id="SSF51735">
    <property type="entry name" value="NAD(P)-binding Rossmann-fold domains"/>
    <property type="match status" value="1"/>
</dbReference>
<dbReference type="PANTHER" id="PTHR42879">
    <property type="entry name" value="3-OXOACYL-(ACYL-CARRIER-PROTEIN) REDUCTASE"/>
    <property type="match status" value="1"/>
</dbReference>
<evidence type="ECO:0000313" key="2">
    <source>
        <dbReference type="EMBL" id="GAA0368794.1"/>
    </source>
</evidence>
<dbReference type="InterPro" id="IPR020904">
    <property type="entry name" value="Sc_DH/Rdtase_CS"/>
</dbReference>
<comment type="similarity">
    <text evidence="1">Belongs to the short-chain dehydrogenases/reductases (SDR) family.</text>
</comment>
<dbReference type="PROSITE" id="PS00061">
    <property type="entry name" value="ADH_SHORT"/>
    <property type="match status" value="1"/>
</dbReference>
<organism evidence="2 3">
    <name type="scientific">Alkalibacterium iburiense</name>
    <dbReference type="NCBI Taxonomy" id="290589"/>
    <lineage>
        <taxon>Bacteria</taxon>
        <taxon>Bacillati</taxon>
        <taxon>Bacillota</taxon>
        <taxon>Bacilli</taxon>
        <taxon>Lactobacillales</taxon>
        <taxon>Carnobacteriaceae</taxon>
        <taxon>Alkalibacterium</taxon>
    </lineage>
</organism>
<evidence type="ECO:0000313" key="3">
    <source>
        <dbReference type="Proteomes" id="UP001501166"/>
    </source>
</evidence>
<dbReference type="Proteomes" id="UP001501166">
    <property type="component" value="Unassembled WGS sequence"/>
</dbReference>
<dbReference type="PRINTS" id="PR00080">
    <property type="entry name" value="SDRFAMILY"/>
</dbReference>
<dbReference type="EMBL" id="BAAACW010000135">
    <property type="protein sequence ID" value="GAA0368794.1"/>
    <property type="molecule type" value="Genomic_DNA"/>
</dbReference>
<evidence type="ECO:0000256" key="1">
    <source>
        <dbReference type="ARBA" id="ARBA00006484"/>
    </source>
</evidence>
<dbReference type="Pfam" id="PF13561">
    <property type="entry name" value="adh_short_C2"/>
    <property type="match status" value="1"/>
</dbReference>
<comment type="caution">
    <text evidence="2">The sequence shown here is derived from an EMBL/GenBank/DDBJ whole genome shotgun (WGS) entry which is preliminary data.</text>
</comment>
<dbReference type="InterPro" id="IPR002347">
    <property type="entry name" value="SDR_fam"/>
</dbReference>
<dbReference type="PANTHER" id="PTHR42879:SF2">
    <property type="entry name" value="3-OXOACYL-[ACYL-CARRIER-PROTEIN] REDUCTASE FABG"/>
    <property type="match status" value="1"/>
</dbReference>
<accession>A0ABP3HFL3</accession>
<dbReference type="RefSeq" id="WP_343756370.1">
    <property type="nucleotide sequence ID" value="NZ_BAAACW010000135.1"/>
</dbReference>
<dbReference type="InterPro" id="IPR036291">
    <property type="entry name" value="NAD(P)-bd_dom_sf"/>
</dbReference>
<protein>
    <submittedName>
        <fullName evidence="2">SDR family oxidoreductase</fullName>
    </submittedName>
</protein>
<dbReference type="InterPro" id="IPR050259">
    <property type="entry name" value="SDR"/>
</dbReference>
<reference evidence="3" key="1">
    <citation type="journal article" date="2019" name="Int. J. Syst. Evol. Microbiol.">
        <title>The Global Catalogue of Microorganisms (GCM) 10K type strain sequencing project: providing services to taxonomists for standard genome sequencing and annotation.</title>
        <authorList>
            <consortium name="The Broad Institute Genomics Platform"/>
            <consortium name="The Broad Institute Genome Sequencing Center for Infectious Disease"/>
            <person name="Wu L."/>
            <person name="Ma J."/>
        </authorList>
    </citation>
    <scope>NUCLEOTIDE SEQUENCE [LARGE SCALE GENOMIC DNA]</scope>
    <source>
        <strain evidence="3">JCM 12662</strain>
    </source>
</reference>
<dbReference type="Gene3D" id="3.40.50.720">
    <property type="entry name" value="NAD(P)-binding Rossmann-like Domain"/>
    <property type="match status" value="1"/>
</dbReference>
<proteinExistence type="inferred from homology"/>
<dbReference type="PRINTS" id="PR00081">
    <property type="entry name" value="GDHRDH"/>
</dbReference>
<keyword evidence="3" id="KW-1185">Reference proteome</keyword>
<name>A0ABP3HFL3_9LACT</name>
<gene>
    <name evidence="2" type="ORF">GCM10008932_20600</name>
</gene>
<sequence>MKLKDRVSIVTGGGSGLGRSMSVNLAKEGSKVVVADMNLESADETVEMIKENGGEASSVEVDVTNQEQIDHVVQFTLDTYGSIDVLCNNAGIGGAAEKLLDVPTESWDKVLNVDLKSLFLMTKAVLPTMLKQEKGVIINTASASGLLASNAGIEYTSAKHGVIGFTKQVAFEYGHDGIRSVAVAPGVIETPLTEEAGMTGPGGIFHDLTMNAPAGRYGKPDEIGKVVAFLASDDASFINGTTVPVEGGSSIY</sequence>
<dbReference type="NCBIfam" id="NF005559">
    <property type="entry name" value="PRK07231.1"/>
    <property type="match status" value="1"/>
</dbReference>